<evidence type="ECO:0000256" key="1">
    <source>
        <dbReference type="SAM" id="MobiDB-lite"/>
    </source>
</evidence>
<keyword evidence="3" id="KW-1185">Reference proteome</keyword>
<gene>
    <name evidence="2" type="ORF">SEA_AARONOCOLUS_67</name>
</gene>
<evidence type="ECO:0000313" key="3">
    <source>
        <dbReference type="Proteomes" id="UP000230189"/>
    </source>
</evidence>
<accession>A0A0K1Y981</accession>
<evidence type="ECO:0000313" key="2">
    <source>
        <dbReference type="EMBL" id="AKY03449.1"/>
    </source>
</evidence>
<organism evidence="2 3">
    <name type="scientific">Streptomyces phage Aaronocolus</name>
    <dbReference type="NCBI Taxonomy" id="1690426"/>
    <lineage>
        <taxon>Viruses</taxon>
        <taxon>Duplodnaviria</taxon>
        <taxon>Heunggongvirae</taxon>
        <taxon>Uroviricota</taxon>
        <taxon>Caudoviricetes</taxon>
        <taxon>Arquatrovirinae</taxon>
        <taxon>Likavirus</taxon>
        <taxon>Likavirus aaronocolus</taxon>
    </lineage>
</organism>
<name>A0A0K1Y981_9CAUD</name>
<feature type="region of interest" description="Disordered" evidence="1">
    <location>
        <begin position="1"/>
        <end position="21"/>
    </location>
</feature>
<sequence length="109" mass="12368">MAGRHRGSSPRHPLGNPALSEETIMSKVTREQAEQVLAKLEELYPLDKGYFFLADHDHEGLPEGSWSIALEGWDWTYEVSERQHTNPEDFPEGVFLEPIASWCLGIYPA</sequence>
<proteinExistence type="predicted"/>
<reference evidence="2 3" key="1">
    <citation type="submission" date="2015-06" db="EMBL/GenBank/DDBJ databases">
        <authorList>
            <person name="Bond A.M."/>
            <person name="Lara A."/>
            <person name="Barnett S.E."/>
            <person name="Bhuiyan S."/>
            <person name="Layton S.R."/>
            <person name="Donegan-Quick R."/>
            <person name="Benjamin R.C."/>
            <person name="Hughes L.E."/>
            <person name="Bradley K.W."/>
            <person name="Asai D.J."/>
            <person name="Bowman C.A."/>
            <person name="Russell D.A."/>
            <person name="Pope W.H."/>
            <person name="Jacobs-Sera D."/>
            <person name="Hendrix R.W."/>
            <person name="Hatfull G.F."/>
        </authorList>
    </citation>
    <scope>NUCLEOTIDE SEQUENCE [LARGE SCALE GENOMIC DNA]</scope>
</reference>
<dbReference type="EMBL" id="KT124227">
    <property type="protein sequence ID" value="AKY03449.1"/>
    <property type="molecule type" value="Genomic_DNA"/>
</dbReference>
<dbReference type="Proteomes" id="UP000230189">
    <property type="component" value="Segment"/>
</dbReference>
<protein>
    <submittedName>
        <fullName evidence="2">Uncharacterized protein</fullName>
    </submittedName>
</protein>